<comment type="caution">
    <text evidence="7">The sequence shown here is derived from an EMBL/GenBank/DDBJ whole genome shotgun (WGS) entry which is preliminary data.</text>
</comment>
<protein>
    <recommendedName>
        <fullName evidence="4 5">Kynureninase</fullName>
        <ecNumber evidence="4 5">3.7.1.3</ecNumber>
    </recommendedName>
    <alternativeName>
        <fullName evidence="4">L-kynurenine hydrolase</fullName>
    </alternativeName>
</protein>
<dbReference type="Proteomes" id="UP000321523">
    <property type="component" value="Unassembled WGS sequence"/>
</dbReference>
<dbReference type="Pfam" id="PF22580">
    <property type="entry name" value="KYNU_C"/>
    <property type="match status" value="1"/>
</dbReference>
<dbReference type="UniPathway" id="UPA00253">
    <property type="reaction ID" value="UER00329"/>
</dbReference>
<feature type="binding site" evidence="4">
    <location>
        <position position="105"/>
    </location>
    <ligand>
        <name>pyridoxal 5'-phosphate</name>
        <dbReference type="ChEBI" id="CHEBI:597326"/>
    </ligand>
</feature>
<feature type="binding site" evidence="4">
    <location>
        <begin position="132"/>
        <end position="135"/>
    </location>
    <ligand>
        <name>pyridoxal 5'-phosphate</name>
        <dbReference type="ChEBI" id="CHEBI:597326"/>
    </ligand>
</feature>
<dbReference type="EMBL" id="BJYZ01000004">
    <property type="protein sequence ID" value="GEO37131.1"/>
    <property type="molecule type" value="Genomic_DNA"/>
</dbReference>
<evidence type="ECO:0000256" key="5">
    <source>
        <dbReference type="NCBIfam" id="TIGR01814"/>
    </source>
</evidence>
<dbReference type="InterPro" id="IPR015424">
    <property type="entry name" value="PyrdxlP-dep_Trfase"/>
</dbReference>
<dbReference type="EC" id="3.7.1.3" evidence="4 5"/>
<dbReference type="RefSeq" id="WP_044433923.1">
    <property type="nucleotide sequence ID" value="NZ_BJYZ01000004.1"/>
</dbReference>
<dbReference type="GO" id="GO:0097053">
    <property type="term" value="P:L-kynurenine catabolic process"/>
    <property type="evidence" value="ECO:0007669"/>
    <property type="project" value="UniProtKB-UniRule"/>
</dbReference>
<keyword evidence="8" id="KW-1185">Reference proteome</keyword>
<dbReference type="PANTHER" id="PTHR14084">
    <property type="entry name" value="KYNURENINASE"/>
    <property type="match status" value="1"/>
</dbReference>
<evidence type="ECO:0000256" key="1">
    <source>
        <dbReference type="ARBA" id="ARBA00022642"/>
    </source>
</evidence>
<dbReference type="OrthoDB" id="9812626at2"/>
<comment type="function">
    <text evidence="4 6">Catalyzes the cleavage of L-kynurenine (L-Kyn) and L-3-hydroxykynurenine (L-3OHKyn) into anthranilic acid (AA) and 3-hydroxyanthranilic acid (3-OHAA), respectively.</text>
</comment>
<keyword evidence="1 4" id="KW-0662">Pyridine nucleotide biosynthesis</keyword>
<gene>
    <name evidence="4 7" type="primary">kynU</name>
    <name evidence="7" type="ORF">SAE02_12790</name>
</gene>
<comment type="similarity">
    <text evidence="4 6">Belongs to the kynureninase family.</text>
</comment>
<evidence type="ECO:0000313" key="7">
    <source>
        <dbReference type="EMBL" id="GEO37131.1"/>
    </source>
</evidence>
<dbReference type="GO" id="GO:0030170">
    <property type="term" value="F:pyridoxal phosphate binding"/>
    <property type="evidence" value="ECO:0007669"/>
    <property type="project" value="UniProtKB-UniRule"/>
</dbReference>
<comment type="catalytic activity">
    <reaction evidence="4 6">
        <text>L-kynurenine + H2O = anthranilate + L-alanine + H(+)</text>
        <dbReference type="Rhea" id="RHEA:16813"/>
        <dbReference type="ChEBI" id="CHEBI:15377"/>
        <dbReference type="ChEBI" id="CHEBI:15378"/>
        <dbReference type="ChEBI" id="CHEBI:16567"/>
        <dbReference type="ChEBI" id="CHEBI:57959"/>
        <dbReference type="ChEBI" id="CHEBI:57972"/>
        <dbReference type="EC" id="3.7.1.3"/>
    </reaction>
</comment>
<proteinExistence type="inferred from homology"/>
<feature type="binding site" evidence="4">
    <location>
        <position position="228"/>
    </location>
    <ligand>
        <name>pyridoxal 5'-phosphate</name>
        <dbReference type="ChEBI" id="CHEBI:597326"/>
    </ligand>
</feature>
<dbReference type="GO" id="GO:0005737">
    <property type="term" value="C:cytoplasm"/>
    <property type="evidence" value="ECO:0007669"/>
    <property type="project" value="UniProtKB-UniRule"/>
</dbReference>
<name>A0A512DKY1_9PROT</name>
<sequence>MTGVDLDSIDLKHCEALDAADPLARFRERFALPDGVIYLDGNSLGALPKTALDRTAEVVGREWGESLIRGWTAHRWIDLPRIVGDKIGRLTGAEPGEVLVADSTSVNLFKLMAAALRLRPERRVILSERSNFPTDLYIAEGLIELLGGRHELRLADGTDIEGAIDDDTALVSLTHVNYRTGALHDMAAITARAHRAGALVLWDLAHSVGAVPVDLNGAGADFAVGCGYKYLNGGPGAPAFLFAARRHHAELRPALSGWMGHAAPFAFETGYRPAQGLERMLTGTPSVIGLAALEVGVDLMLEADGAALRAKSMTLGRLFAKLVERRCGRYGFRLASPADEASRGSQICFAHEHGYPIVQALIARGVIGDFRAPDILRFGFAPLYVGHADIWHAVDHLVTVMESREWDRPEFQTRASVT</sequence>
<evidence type="ECO:0000256" key="6">
    <source>
        <dbReference type="PIRNR" id="PIRNR038800"/>
    </source>
</evidence>
<dbReference type="GO" id="GO:0043420">
    <property type="term" value="P:anthranilate metabolic process"/>
    <property type="evidence" value="ECO:0007669"/>
    <property type="project" value="TreeGrafter"/>
</dbReference>
<dbReference type="UniPathway" id="UPA00334">
    <property type="reaction ID" value="UER00455"/>
</dbReference>
<feature type="binding site" evidence="4">
    <location>
        <position position="206"/>
    </location>
    <ligand>
        <name>pyridoxal 5'-phosphate</name>
        <dbReference type="ChEBI" id="CHEBI:597326"/>
    </ligand>
</feature>
<keyword evidence="3 4" id="KW-0663">Pyridoxal phosphate</keyword>
<dbReference type="GO" id="GO:0019805">
    <property type="term" value="P:quinolinate biosynthetic process"/>
    <property type="evidence" value="ECO:0007669"/>
    <property type="project" value="UniProtKB-UniRule"/>
</dbReference>
<dbReference type="PANTHER" id="PTHR14084:SF0">
    <property type="entry name" value="KYNURENINASE"/>
    <property type="match status" value="1"/>
</dbReference>
<dbReference type="PIRSF" id="PIRSF038800">
    <property type="entry name" value="KYNU"/>
    <property type="match status" value="1"/>
</dbReference>
<dbReference type="NCBIfam" id="TIGR01814">
    <property type="entry name" value="kynureninase"/>
    <property type="match status" value="1"/>
</dbReference>
<evidence type="ECO:0000313" key="8">
    <source>
        <dbReference type="Proteomes" id="UP000321523"/>
    </source>
</evidence>
<dbReference type="SUPFAM" id="SSF53383">
    <property type="entry name" value="PLP-dependent transferases"/>
    <property type="match status" value="1"/>
</dbReference>
<evidence type="ECO:0000256" key="2">
    <source>
        <dbReference type="ARBA" id="ARBA00022801"/>
    </source>
</evidence>
<comment type="catalytic activity">
    <reaction evidence="6">
        <text>3-hydroxy-L-kynurenine + H2O = 3-hydroxyanthranilate + L-alanine + H(+)</text>
        <dbReference type="Rhea" id="RHEA:25143"/>
        <dbReference type="ChEBI" id="CHEBI:15377"/>
        <dbReference type="ChEBI" id="CHEBI:15378"/>
        <dbReference type="ChEBI" id="CHEBI:36559"/>
        <dbReference type="ChEBI" id="CHEBI:57972"/>
        <dbReference type="ChEBI" id="CHEBI:58125"/>
        <dbReference type="EC" id="3.7.1.3"/>
    </reaction>
</comment>
<evidence type="ECO:0000256" key="3">
    <source>
        <dbReference type="ARBA" id="ARBA00022898"/>
    </source>
</evidence>
<feature type="binding site" evidence="4">
    <location>
        <position position="174"/>
    </location>
    <ligand>
        <name>pyridoxal 5'-phosphate</name>
        <dbReference type="ChEBI" id="CHEBI:597326"/>
    </ligand>
</feature>
<feature type="binding site" evidence="4">
    <location>
        <position position="203"/>
    </location>
    <ligand>
        <name>pyridoxal 5'-phosphate</name>
        <dbReference type="ChEBI" id="CHEBI:597326"/>
    </ligand>
</feature>
<dbReference type="InterPro" id="IPR010111">
    <property type="entry name" value="Kynureninase"/>
</dbReference>
<evidence type="ECO:0000256" key="4">
    <source>
        <dbReference type="HAMAP-Rule" id="MF_01970"/>
    </source>
</evidence>
<keyword evidence="2 4" id="KW-0378">Hydrolase</keyword>
<dbReference type="AlphaFoldDB" id="A0A512DKY1"/>
<dbReference type="Gene3D" id="3.90.1150.10">
    <property type="entry name" value="Aspartate Aminotransferase, domain 1"/>
    <property type="match status" value="1"/>
</dbReference>
<reference evidence="7 8" key="1">
    <citation type="submission" date="2019-07" db="EMBL/GenBank/DDBJ databases">
        <title>Whole genome shotgun sequence of Skermanella aerolata NBRC 106429.</title>
        <authorList>
            <person name="Hosoyama A."/>
            <person name="Uohara A."/>
            <person name="Ohji S."/>
            <person name="Ichikawa N."/>
        </authorList>
    </citation>
    <scope>NUCLEOTIDE SEQUENCE [LARGE SCALE GENOMIC DNA]</scope>
    <source>
        <strain evidence="7 8">NBRC 106429</strain>
    </source>
</reference>
<dbReference type="GO" id="GO:0030429">
    <property type="term" value="F:kynureninase activity"/>
    <property type="evidence" value="ECO:0007669"/>
    <property type="project" value="UniProtKB-UniRule"/>
</dbReference>
<organism evidence="7 8">
    <name type="scientific">Skermanella aerolata</name>
    <dbReference type="NCBI Taxonomy" id="393310"/>
    <lineage>
        <taxon>Bacteria</taxon>
        <taxon>Pseudomonadati</taxon>
        <taxon>Pseudomonadota</taxon>
        <taxon>Alphaproteobacteria</taxon>
        <taxon>Rhodospirillales</taxon>
        <taxon>Azospirillaceae</taxon>
        <taxon>Skermanella</taxon>
    </lineage>
</organism>
<dbReference type="GO" id="GO:0009435">
    <property type="term" value="P:NAD+ biosynthetic process"/>
    <property type="evidence" value="ECO:0007669"/>
    <property type="project" value="UniProtKB-UniRule"/>
</dbReference>
<feature type="binding site" evidence="4">
    <location>
        <position position="258"/>
    </location>
    <ligand>
        <name>pyridoxal 5'-phosphate</name>
        <dbReference type="ChEBI" id="CHEBI:597326"/>
    </ligand>
</feature>
<dbReference type="InterPro" id="IPR015422">
    <property type="entry name" value="PyrdxlP-dep_Trfase_small"/>
</dbReference>
<feature type="binding site" evidence="4">
    <location>
        <position position="284"/>
    </location>
    <ligand>
        <name>pyridoxal 5'-phosphate</name>
        <dbReference type="ChEBI" id="CHEBI:597326"/>
    </ligand>
</feature>
<comment type="subunit">
    <text evidence="4 6">Homodimer.</text>
</comment>
<feature type="modified residue" description="N6-(pyridoxal phosphate)lysine" evidence="4">
    <location>
        <position position="229"/>
    </location>
</feature>
<comment type="cofactor">
    <cofactor evidence="4 6">
        <name>pyridoxal 5'-phosphate</name>
        <dbReference type="ChEBI" id="CHEBI:597326"/>
    </cofactor>
</comment>
<comment type="pathway">
    <text evidence="4 6">Amino-acid degradation; L-kynurenine degradation; L-alanine and anthranilate from L-kynurenine: step 1/1.</text>
</comment>
<dbReference type="InterPro" id="IPR015421">
    <property type="entry name" value="PyrdxlP-dep_Trfase_major"/>
</dbReference>
<comment type="pathway">
    <text evidence="4 6">Cofactor biosynthesis; NAD(+) biosynthesis; quinolinate from L-kynurenine: step 2/3.</text>
</comment>
<dbReference type="HAMAP" id="MF_01970">
    <property type="entry name" value="Kynureninase"/>
    <property type="match status" value="1"/>
</dbReference>
<accession>A0A512DKY1</accession>
<feature type="binding site" evidence="4">
    <location>
        <position position="104"/>
    </location>
    <ligand>
        <name>pyridoxal 5'-phosphate</name>
        <dbReference type="ChEBI" id="CHEBI:597326"/>
    </ligand>
</feature>
<dbReference type="Gene3D" id="3.40.640.10">
    <property type="entry name" value="Type I PLP-dependent aspartate aminotransferase-like (Major domain)"/>
    <property type="match status" value="1"/>
</dbReference>
<dbReference type="GO" id="GO:0019441">
    <property type="term" value="P:L-tryptophan catabolic process to kynurenine"/>
    <property type="evidence" value="ECO:0007669"/>
    <property type="project" value="TreeGrafter"/>
</dbReference>